<keyword evidence="6" id="KW-0902">Two-component regulatory system</keyword>
<dbReference type="EMBL" id="DWVZ01000126">
    <property type="protein sequence ID" value="HJC63794.1"/>
    <property type="molecule type" value="Genomic_DNA"/>
</dbReference>
<protein>
    <recommendedName>
        <fullName evidence="2">histidine kinase</fullName>
        <ecNumber evidence="2">2.7.13.3</ecNumber>
    </recommendedName>
</protein>
<evidence type="ECO:0000256" key="3">
    <source>
        <dbReference type="ARBA" id="ARBA00022553"/>
    </source>
</evidence>
<dbReference type="Gene3D" id="3.30.565.10">
    <property type="entry name" value="Histidine kinase-like ATPase, C-terminal domain"/>
    <property type="match status" value="1"/>
</dbReference>
<evidence type="ECO:0000259" key="8">
    <source>
        <dbReference type="PROSITE" id="PS50109"/>
    </source>
</evidence>
<reference evidence="9" key="1">
    <citation type="journal article" date="2021" name="PeerJ">
        <title>Extensive microbial diversity within the chicken gut microbiome revealed by metagenomics and culture.</title>
        <authorList>
            <person name="Gilroy R."/>
            <person name="Ravi A."/>
            <person name="Getino M."/>
            <person name="Pursley I."/>
            <person name="Horton D.L."/>
            <person name="Alikhan N.F."/>
            <person name="Baker D."/>
            <person name="Gharbi K."/>
            <person name="Hall N."/>
            <person name="Watson M."/>
            <person name="Adriaenssens E.M."/>
            <person name="Foster-Nyarko E."/>
            <person name="Jarju S."/>
            <person name="Secka A."/>
            <person name="Antonio M."/>
            <person name="Oren A."/>
            <person name="Chaudhuri R.R."/>
            <person name="La Ragione R."/>
            <person name="Hildebrand F."/>
            <person name="Pallen M.J."/>
        </authorList>
    </citation>
    <scope>NUCLEOTIDE SEQUENCE</scope>
    <source>
        <strain evidence="9">ChiBcec2-3848</strain>
    </source>
</reference>
<evidence type="ECO:0000313" key="9">
    <source>
        <dbReference type="EMBL" id="HJC63794.1"/>
    </source>
</evidence>
<dbReference type="InterPro" id="IPR005467">
    <property type="entry name" value="His_kinase_dom"/>
</dbReference>
<keyword evidence="7" id="KW-0812">Transmembrane</keyword>
<evidence type="ECO:0000256" key="1">
    <source>
        <dbReference type="ARBA" id="ARBA00000085"/>
    </source>
</evidence>
<dbReference type="InterPro" id="IPR003661">
    <property type="entry name" value="HisK_dim/P_dom"/>
</dbReference>
<keyword evidence="3" id="KW-0597">Phosphoprotein</keyword>
<dbReference type="PANTHER" id="PTHR43547:SF2">
    <property type="entry name" value="HYBRID SIGNAL TRANSDUCTION HISTIDINE KINASE C"/>
    <property type="match status" value="1"/>
</dbReference>
<evidence type="ECO:0000256" key="6">
    <source>
        <dbReference type="ARBA" id="ARBA00023012"/>
    </source>
</evidence>
<dbReference type="Pfam" id="PF02518">
    <property type="entry name" value="HATPase_c"/>
    <property type="match status" value="1"/>
</dbReference>
<evidence type="ECO:0000313" key="10">
    <source>
        <dbReference type="Proteomes" id="UP000823886"/>
    </source>
</evidence>
<gene>
    <name evidence="9" type="ORF">H9753_09290</name>
</gene>
<dbReference type="Proteomes" id="UP000823886">
    <property type="component" value="Unassembled WGS sequence"/>
</dbReference>
<dbReference type="InterPro" id="IPR004358">
    <property type="entry name" value="Sig_transdc_His_kin-like_C"/>
</dbReference>
<dbReference type="AlphaFoldDB" id="A0A9D2PMP3"/>
<keyword evidence="7" id="KW-1133">Transmembrane helix</keyword>
<evidence type="ECO:0000256" key="5">
    <source>
        <dbReference type="ARBA" id="ARBA00022777"/>
    </source>
</evidence>
<feature type="domain" description="Histidine kinase" evidence="8">
    <location>
        <begin position="210"/>
        <end position="427"/>
    </location>
</feature>
<feature type="transmembrane region" description="Helical" evidence="7">
    <location>
        <begin position="168"/>
        <end position="190"/>
    </location>
</feature>
<dbReference type="PROSITE" id="PS50109">
    <property type="entry name" value="HIS_KIN"/>
    <property type="match status" value="1"/>
</dbReference>
<dbReference type="CDD" id="cd00082">
    <property type="entry name" value="HisKA"/>
    <property type="match status" value="1"/>
</dbReference>
<comment type="catalytic activity">
    <reaction evidence="1">
        <text>ATP + protein L-histidine = ADP + protein N-phospho-L-histidine.</text>
        <dbReference type="EC" id="2.7.13.3"/>
    </reaction>
</comment>
<dbReference type="Gene3D" id="1.10.287.130">
    <property type="match status" value="1"/>
</dbReference>
<keyword evidence="7" id="KW-0472">Membrane</keyword>
<dbReference type="PRINTS" id="PR00344">
    <property type="entry name" value="BCTRLSENSOR"/>
</dbReference>
<reference evidence="9" key="2">
    <citation type="submission" date="2021-04" db="EMBL/GenBank/DDBJ databases">
        <authorList>
            <person name="Gilroy R."/>
        </authorList>
    </citation>
    <scope>NUCLEOTIDE SEQUENCE</scope>
    <source>
        <strain evidence="9">ChiBcec2-3848</strain>
    </source>
</reference>
<organism evidence="9 10">
    <name type="scientific">Candidatus Blautia merdavium</name>
    <dbReference type="NCBI Taxonomy" id="2838494"/>
    <lineage>
        <taxon>Bacteria</taxon>
        <taxon>Bacillati</taxon>
        <taxon>Bacillota</taxon>
        <taxon>Clostridia</taxon>
        <taxon>Lachnospirales</taxon>
        <taxon>Lachnospiraceae</taxon>
        <taxon>Blautia</taxon>
    </lineage>
</organism>
<feature type="transmembrane region" description="Helical" evidence="7">
    <location>
        <begin position="12"/>
        <end position="33"/>
    </location>
</feature>
<sequence length="427" mass="48120">MLKKLSRRLQTIFIITIMCLITAVMAVLSYGQYQSEVAADKNYLQKMASFFVLELETEQAPAERILLNWGNNEVSTILKDLYGDVLYENNANFPTEAETLSSSMNEMIAYFQTTSEASSIMEPLEITGCQGEHYYGVTATIRAKSGQIYMLEIFYPKTSIWEVFRTHMVSYGLVWLFSFLCIVLLSRFLIKRAFEPTEKILKGQKDFVAAASHELKSPLAVIITSAEKLQDTISQDEPQIQAGLQTIDSECMRMSRLVRDMLLLASSDADKWTIQKSEVNLDTLLISLYEAYEPVCMKEKLRLNLDLNQTSFPKLFTDRERLFQILSVFMDNAIYYSPAGASIDICASLSLREVTISIVDHGCGVAEKDKPYIFDRFYCADKSRSDKTHFGLGLSIALELSKMLEGTVGFTDTAGGGATFYVTLPIK</sequence>
<dbReference type="SUPFAM" id="SSF55874">
    <property type="entry name" value="ATPase domain of HSP90 chaperone/DNA topoisomerase II/histidine kinase"/>
    <property type="match status" value="1"/>
</dbReference>
<dbReference type="SMART" id="SM00388">
    <property type="entry name" value="HisKA"/>
    <property type="match status" value="1"/>
</dbReference>
<dbReference type="InterPro" id="IPR036890">
    <property type="entry name" value="HATPase_C_sf"/>
</dbReference>
<proteinExistence type="predicted"/>
<evidence type="ECO:0000256" key="4">
    <source>
        <dbReference type="ARBA" id="ARBA00022679"/>
    </source>
</evidence>
<accession>A0A9D2PMP3</accession>
<evidence type="ECO:0000256" key="2">
    <source>
        <dbReference type="ARBA" id="ARBA00012438"/>
    </source>
</evidence>
<dbReference type="EC" id="2.7.13.3" evidence="2"/>
<dbReference type="Pfam" id="PF00512">
    <property type="entry name" value="HisKA"/>
    <property type="match status" value="1"/>
</dbReference>
<name>A0A9D2PMP3_9FIRM</name>
<evidence type="ECO:0000256" key="7">
    <source>
        <dbReference type="SAM" id="Phobius"/>
    </source>
</evidence>
<dbReference type="InterPro" id="IPR003594">
    <property type="entry name" value="HATPase_dom"/>
</dbReference>
<dbReference type="FunFam" id="1.10.287.130:FF:000001">
    <property type="entry name" value="Two-component sensor histidine kinase"/>
    <property type="match status" value="1"/>
</dbReference>
<dbReference type="InterPro" id="IPR036097">
    <property type="entry name" value="HisK_dim/P_sf"/>
</dbReference>
<keyword evidence="5 9" id="KW-0418">Kinase</keyword>
<comment type="caution">
    <text evidence="9">The sequence shown here is derived from an EMBL/GenBank/DDBJ whole genome shotgun (WGS) entry which is preliminary data.</text>
</comment>
<dbReference type="SMART" id="SM00387">
    <property type="entry name" value="HATPase_c"/>
    <property type="match status" value="1"/>
</dbReference>
<dbReference type="GO" id="GO:0000155">
    <property type="term" value="F:phosphorelay sensor kinase activity"/>
    <property type="evidence" value="ECO:0007669"/>
    <property type="project" value="InterPro"/>
</dbReference>
<keyword evidence="4" id="KW-0808">Transferase</keyword>
<dbReference type="PANTHER" id="PTHR43547">
    <property type="entry name" value="TWO-COMPONENT HISTIDINE KINASE"/>
    <property type="match status" value="1"/>
</dbReference>
<dbReference type="SUPFAM" id="SSF47384">
    <property type="entry name" value="Homodimeric domain of signal transducing histidine kinase"/>
    <property type="match status" value="1"/>
</dbReference>